<reference evidence="3" key="2">
    <citation type="submission" date="2020-10" db="UniProtKB">
        <authorList>
            <consortium name="WormBaseParasite"/>
        </authorList>
    </citation>
    <scope>IDENTIFICATION</scope>
</reference>
<dbReference type="PANTHER" id="PTHR47160">
    <property type="entry name" value="PUTATIVE-RELATED"/>
    <property type="match status" value="1"/>
</dbReference>
<dbReference type="WBParaSite" id="Pan_g13018.t1">
    <property type="protein sequence ID" value="Pan_g13018.t1"/>
    <property type="gene ID" value="Pan_g13018"/>
</dbReference>
<evidence type="ECO:0000259" key="1">
    <source>
        <dbReference type="Pfam" id="PF10551"/>
    </source>
</evidence>
<sequence length="499" mass="55863">MPSPVRASVFASSRKGNQRGFGSILEHDHATFHLNKTYPHVNGDVSYYWICSFHACPARATTKLINDVHEVKNYTGTESHSHATNQVQVLVKRAKVDIRAAAQTSSDSTAVIVDRVRAAIPIPVQALLPPKDSLTRTARRVRKAAQNLPQEPTSMATLFIPDDQKLTKSRSAIGDVDIDSNFVVIDTGVENGNNRILGFSTDVCLKFLKDSKHWMLDGTFSITPNLFYQVLVIHAHYDGADSRHSLPCVYLLLPGKSQALYTVAFNALKALIGTAPETAMVDFEKGLHNALSDVFPGIDISGCFFHLSQSIKSKIGDLHLTTAIREDVLFTQFVAMLRALAFVPPEDIVTAFELLLAEVKDKAPILEPLFEYFETYYIGTMSRNHRRRQPLFNILLWNVHNRTMAGHPRTNNNVEGAHNRLKKFLNQSHPPFFTFLDKLRDFLRCVEADIADLEAGKSVGRTLKAWATLENQKKKLLLKYNSAHIYSFLTNVAHCLVNL</sequence>
<feature type="domain" description="MULE transposase" evidence="1">
    <location>
        <begin position="214"/>
        <end position="309"/>
    </location>
</feature>
<dbReference type="AlphaFoldDB" id="A0A7E4ZRE2"/>
<organism evidence="2 3">
    <name type="scientific">Panagrellus redivivus</name>
    <name type="common">Microworm</name>
    <dbReference type="NCBI Taxonomy" id="6233"/>
    <lineage>
        <taxon>Eukaryota</taxon>
        <taxon>Metazoa</taxon>
        <taxon>Ecdysozoa</taxon>
        <taxon>Nematoda</taxon>
        <taxon>Chromadorea</taxon>
        <taxon>Rhabditida</taxon>
        <taxon>Tylenchina</taxon>
        <taxon>Panagrolaimomorpha</taxon>
        <taxon>Panagrolaimoidea</taxon>
        <taxon>Panagrolaimidae</taxon>
        <taxon>Panagrellus</taxon>
    </lineage>
</organism>
<evidence type="ECO:0000313" key="2">
    <source>
        <dbReference type="Proteomes" id="UP000492821"/>
    </source>
</evidence>
<keyword evidence="2" id="KW-1185">Reference proteome</keyword>
<dbReference type="PANTHER" id="PTHR47160:SF10">
    <property type="entry name" value="MULE TRANSPOSASE DOMAIN-CONTAINING PROTEIN"/>
    <property type="match status" value="1"/>
</dbReference>
<accession>A0A7E4ZRE2</accession>
<evidence type="ECO:0000313" key="3">
    <source>
        <dbReference type="WBParaSite" id="Pan_g13018.t1"/>
    </source>
</evidence>
<dbReference type="InterPro" id="IPR018289">
    <property type="entry name" value="MULE_transposase_dom"/>
</dbReference>
<name>A0A7E4ZRE2_PANRE</name>
<protein>
    <submittedName>
        <fullName evidence="3">MULE domain-containing protein</fullName>
    </submittedName>
</protein>
<dbReference type="Proteomes" id="UP000492821">
    <property type="component" value="Unassembled WGS sequence"/>
</dbReference>
<proteinExistence type="predicted"/>
<dbReference type="Pfam" id="PF10551">
    <property type="entry name" value="MULE"/>
    <property type="match status" value="1"/>
</dbReference>
<reference evidence="2" key="1">
    <citation type="journal article" date="2013" name="Genetics">
        <title>The draft genome and transcriptome of Panagrellus redivivus are shaped by the harsh demands of a free-living lifestyle.</title>
        <authorList>
            <person name="Srinivasan J."/>
            <person name="Dillman A.R."/>
            <person name="Macchietto M.G."/>
            <person name="Heikkinen L."/>
            <person name="Lakso M."/>
            <person name="Fracchia K.M."/>
            <person name="Antoshechkin I."/>
            <person name="Mortazavi A."/>
            <person name="Wong G."/>
            <person name="Sternberg P.W."/>
        </authorList>
    </citation>
    <scope>NUCLEOTIDE SEQUENCE [LARGE SCALE GENOMIC DNA]</scope>
    <source>
        <strain evidence="2">MT8872</strain>
    </source>
</reference>